<dbReference type="EMBL" id="JANJOU010000017">
    <property type="protein sequence ID" value="MCR0983894.1"/>
    <property type="molecule type" value="Genomic_DNA"/>
</dbReference>
<comment type="caution">
    <text evidence="1">The sequence shown here is derived from an EMBL/GenBank/DDBJ whole genome shotgun (WGS) entry which is preliminary data.</text>
</comment>
<evidence type="ECO:0000313" key="1">
    <source>
        <dbReference type="EMBL" id="MCR0983894.1"/>
    </source>
</evidence>
<organism evidence="1 2">
    <name type="scientific">Roseomonas populi</name>
    <dbReference type="NCBI Taxonomy" id="3121582"/>
    <lineage>
        <taxon>Bacteria</taxon>
        <taxon>Pseudomonadati</taxon>
        <taxon>Pseudomonadota</taxon>
        <taxon>Alphaproteobacteria</taxon>
        <taxon>Acetobacterales</taxon>
        <taxon>Roseomonadaceae</taxon>
        <taxon>Roseomonas</taxon>
    </lineage>
</organism>
<dbReference type="RefSeq" id="WP_257717560.1">
    <property type="nucleotide sequence ID" value="NZ_JANJOU010000017.1"/>
</dbReference>
<protein>
    <submittedName>
        <fullName evidence="1">Uncharacterized protein</fullName>
    </submittedName>
</protein>
<name>A0ABT1X711_9PROT</name>
<sequence>MPFNPYADEAATLRIGGLTAENRLDRVSLFGSLDLTRDRAGLDRAKRLKALLDATLAVLEQEAERLPEQVETGRDTDSIANPFG</sequence>
<proteinExistence type="predicted"/>
<accession>A0ABT1X711</accession>
<evidence type="ECO:0000313" key="2">
    <source>
        <dbReference type="Proteomes" id="UP001524642"/>
    </source>
</evidence>
<gene>
    <name evidence="1" type="ORF">NRP21_17710</name>
</gene>
<reference evidence="1 2" key="1">
    <citation type="submission" date="2022-06" db="EMBL/GenBank/DDBJ databases">
        <title>Roseomonas CN29.</title>
        <authorList>
            <person name="Cheng Y."/>
            <person name="He X."/>
        </authorList>
    </citation>
    <scope>NUCLEOTIDE SEQUENCE [LARGE SCALE GENOMIC DNA]</scope>
    <source>
        <strain evidence="1 2">CN29</strain>
    </source>
</reference>
<keyword evidence="2" id="KW-1185">Reference proteome</keyword>
<dbReference type="Proteomes" id="UP001524642">
    <property type="component" value="Unassembled WGS sequence"/>
</dbReference>